<dbReference type="Ensembl" id="ENSCMIT00000010117.1">
    <property type="protein sequence ID" value="ENSCMIP00000009853.1"/>
    <property type="gene ID" value="ENSCMIG00000005198.1"/>
</dbReference>
<proteinExistence type="predicted"/>
<dbReference type="GeneTree" id="ENSGT00610000086095"/>
<dbReference type="InterPro" id="IPR033305">
    <property type="entry name" value="Hydin-like"/>
</dbReference>
<dbReference type="PANTHER" id="PTHR23053">
    <property type="entry name" value="DLEC1 DELETED IN LUNG AND ESOPHAGEAL CANCER 1"/>
    <property type="match status" value="1"/>
</dbReference>
<dbReference type="GO" id="GO:0003341">
    <property type="term" value="P:cilium movement"/>
    <property type="evidence" value="ECO:0007669"/>
    <property type="project" value="TreeGrafter"/>
</dbReference>
<keyword evidence="2" id="KW-1185">Reference proteome</keyword>
<evidence type="ECO:0000313" key="2">
    <source>
        <dbReference type="Proteomes" id="UP000314986"/>
    </source>
</evidence>
<reference evidence="2" key="1">
    <citation type="journal article" date="2006" name="Science">
        <title>Ancient noncoding elements conserved in the human genome.</title>
        <authorList>
            <person name="Venkatesh B."/>
            <person name="Kirkness E.F."/>
            <person name="Loh Y.H."/>
            <person name="Halpern A.L."/>
            <person name="Lee A.P."/>
            <person name="Johnson J."/>
            <person name="Dandona N."/>
            <person name="Viswanathan L.D."/>
            <person name="Tay A."/>
            <person name="Venter J.C."/>
            <person name="Strausberg R.L."/>
            <person name="Brenner S."/>
        </authorList>
    </citation>
    <scope>NUCLEOTIDE SEQUENCE [LARGE SCALE GENOMIC DNA]</scope>
</reference>
<dbReference type="Gene3D" id="2.60.40.10">
    <property type="entry name" value="Immunoglobulins"/>
    <property type="match status" value="1"/>
</dbReference>
<reference evidence="2" key="3">
    <citation type="journal article" date="2014" name="Nature">
        <title>Elephant shark genome provides unique insights into gnathostome evolution.</title>
        <authorList>
            <consortium name="International Elephant Shark Genome Sequencing Consortium"/>
            <person name="Venkatesh B."/>
            <person name="Lee A.P."/>
            <person name="Ravi V."/>
            <person name="Maurya A.K."/>
            <person name="Lian M.M."/>
            <person name="Swann J.B."/>
            <person name="Ohta Y."/>
            <person name="Flajnik M.F."/>
            <person name="Sutoh Y."/>
            <person name="Kasahara M."/>
            <person name="Hoon S."/>
            <person name="Gangu V."/>
            <person name="Roy S.W."/>
            <person name="Irimia M."/>
            <person name="Korzh V."/>
            <person name="Kondrychyn I."/>
            <person name="Lim Z.W."/>
            <person name="Tay B.H."/>
            <person name="Tohari S."/>
            <person name="Kong K.W."/>
            <person name="Ho S."/>
            <person name="Lorente-Galdos B."/>
            <person name="Quilez J."/>
            <person name="Marques-Bonet T."/>
            <person name="Raney B.J."/>
            <person name="Ingham P.W."/>
            <person name="Tay A."/>
            <person name="Hillier L.W."/>
            <person name="Minx P."/>
            <person name="Boehm T."/>
            <person name="Wilson R.K."/>
            <person name="Brenner S."/>
            <person name="Warren W.C."/>
        </authorList>
    </citation>
    <scope>NUCLEOTIDE SEQUENCE [LARGE SCALE GENOMIC DNA]</scope>
</reference>
<dbReference type="AlphaFoldDB" id="A0A4W3GZL7"/>
<reference evidence="2" key="2">
    <citation type="journal article" date="2007" name="PLoS Biol.">
        <title>Survey sequencing and comparative analysis of the elephant shark (Callorhinchus milii) genome.</title>
        <authorList>
            <person name="Venkatesh B."/>
            <person name="Kirkness E.F."/>
            <person name="Loh Y.H."/>
            <person name="Halpern A.L."/>
            <person name="Lee A.P."/>
            <person name="Johnson J."/>
            <person name="Dandona N."/>
            <person name="Viswanathan L.D."/>
            <person name="Tay A."/>
            <person name="Venter J.C."/>
            <person name="Strausberg R.L."/>
            <person name="Brenner S."/>
        </authorList>
    </citation>
    <scope>NUCLEOTIDE SEQUENCE [LARGE SCALE GENOMIC DNA]</scope>
</reference>
<sequence>MQSGGIYVEDEKRFLFHNVLVGQTAEARFKIINIGKVPCDVAISVKPISNKMVARITDIFDVEPTRMNIPSYAHMFAVVSFTPQTMQNYHCIFEALVDSVSG</sequence>
<dbReference type="InParanoid" id="A0A4W3GZL7"/>
<name>A0A4W3GZL7_CALMI</name>
<dbReference type="STRING" id="7868.ENSCMIP00000009853"/>
<reference evidence="1" key="4">
    <citation type="submission" date="2025-08" db="UniProtKB">
        <authorList>
            <consortium name="Ensembl"/>
        </authorList>
    </citation>
    <scope>IDENTIFICATION</scope>
</reference>
<dbReference type="Proteomes" id="UP000314986">
    <property type="component" value="Unassembled WGS sequence"/>
</dbReference>
<protein>
    <recommendedName>
        <fullName evidence="3">MSP domain-containing protein</fullName>
    </recommendedName>
</protein>
<evidence type="ECO:0000313" key="1">
    <source>
        <dbReference type="Ensembl" id="ENSCMIP00000009853.1"/>
    </source>
</evidence>
<organism evidence="1 2">
    <name type="scientific">Callorhinchus milii</name>
    <name type="common">Ghost shark</name>
    <dbReference type="NCBI Taxonomy" id="7868"/>
    <lineage>
        <taxon>Eukaryota</taxon>
        <taxon>Metazoa</taxon>
        <taxon>Chordata</taxon>
        <taxon>Craniata</taxon>
        <taxon>Vertebrata</taxon>
        <taxon>Chondrichthyes</taxon>
        <taxon>Holocephali</taxon>
        <taxon>Chimaeriformes</taxon>
        <taxon>Callorhinchidae</taxon>
        <taxon>Callorhinchus</taxon>
    </lineage>
</organism>
<evidence type="ECO:0008006" key="3">
    <source>
        <dbReference type="Google" id="ProtNLM"/>
    </source>
</evidence>
<accession>A0A4W3GZL7</accession>
<dbReference type="InterPro" id="IPR013783">
    <property type="entry name" value="Ig-like_fold"/>
</dbReference>
<dbReference type="GO" id="GO:1904158">
    <property type="term" value="P:axonemal central apparatus assembly"/>
    <property type="evidence" value="ECO:0007669"/>
    <property type="project" value="TreeGrafter"/>
</dbReference>
<reference evidence="1" key="5">
    <citation type="submission" date="2025-09" db="UniProtKB">
        <authorList>
            <consortium name="Ensembl"/>
        </authorList>
    </citation>
    <scope>IDENTIFICATION</scope>
</reference>
<dbReference type="PANTHER" id="PTHR23053:SF0">
    <property type="entry name" value="HYDROCEPHALUS-INDUCING PROTEIN HOMOLOG"/>
    <property type="match status" value="1"/>
</dbReference>
<dbReference type="GO" id="GO:0005930">
    <property type="term" value="C:axoneme"/>
    <property type="evidence" value="ECO:0007669"/>
    <property type="project" value="TreeGrafter"/>
</dbReference>